<organism evidence="3">
    <name type="scientific">Brugia pahangi</name>
    <name type="common">Filarial nematode worm</name>
    <dbReference type="NCBI Taxonomy" id="6280"/>
    <lineage>
        <taxon>Eukaryota</taxon>
        <taxon>Metazoa</taxon>
        <taxon>Ecdysozoa</taxon>
        <taxon>Nematoda</taxon>
        <taxon>Chromadorea</taxon>
        <taxon>Rhabditida</taxon>
        <taxon>Spirurina</taxon>
        <taxon>Spiruromorpha</taxon>
        <taxon>Filarioidea</taxon>
        <taxon>Onchocercidae</taxon>
        <taxon>Brugia</taxon>
    </lineage>
</organism>
<keyword evidence="2" id="KW-1185">Reference proteome</keyword>
<accession>A0A0N4TU52</accession>
<evidence type="ECO:0000313" key="1">
    <source>
        <dbReference type="EMBL" id="VDN93451.1"/>
    </source>
</evidence>
<evidence type="ECO:0000313" key="3">
    <source>
        <dbReference type="WBParaSite" id="BPAG_0001230301-mRNA-1"/>
    </source>
</evidence>
<evidence type="ECO:0000313" key="2">
    <source>
        <dbReference type="Proteomes" id="UP000278627"/>
    </source>
</evidence>
<proteinExistence type="predicted"/>
<name>A0A0N4TU52_BRUPA</name>
<dbReference type="EMBL" id="UZAD01013279">
    <property type="protein sequence ID" value="VDN93451.1"/>
    <property type="molecule type" value="Genomic_DNA"/>
</dbReference>
<dbReference type="Proteomes" id="UP000278627">
    <property type="component" value="Unassembled WGS sequence"/>
</dbReference>
<reference evidence="1 2" key="2">
    <citation type="submission" date="2018-11" db="EMBL/GenBank/DDBJ databases">
        <authorList>
            <consortium name="Pathogen Informatics"/>
        </authorList>
    </citation>
    <scope>NUCLEOTIDE SEQUENCE [LARGE SCALE GENOMIC DNA]</scope>
</reference>
<dbReference type="AlphaFoldDB" id="A0A0N4TU52"/>
<reference evidence="3" key="1">
    <citation type="submission" date="2017-02" db="UniProtKB">
        <authorList>
            <consortium name="WormBaseParasite"/>
        </authorList>
    </citation>
    <scope>IDENTIFICATION</scope>
</reference>
<protein>
    <submittedName>
        <fullName evidence="3">Lariat debranching enzyme</fullName>
    </submittedName>
</protein>
<sequence length="104" mass="12499">MAGIIGRHVGSLHLTDYKFEIDSFAKYYGSLSMERFYCYGWSRSHFRRCQRSRLVDVLSRCGLHRHPFLPRTEVIDWYYHCWPSEDRNDINFVLIAMGSRWDLC</sequence>
<dbReference type="WBParaSite" id="BPAG_0001230301-mRNA-1">
    <property type="protein sequence ID" value="BPAG_0001230301-mRNA-1"/>
    <property type="gene ID" value="BPAG_0001230301"/>
</dbReference>
<gene>
    <name evidence="1" type="ORF">BPAG_LOCUS12265</name>
</gene>